<dbReference type="Proteomes" id="UP000253834">
    <property type="component" value="Chromosome"/>
</dbReference>
<feature type="transmembrane region" description="Helical" evidence="6">
    <location>
        <begin position="186"/>
        <end position="205"/>
    </location>
</feature>
<proteinExistence type="predicted"/>
<evidence type="ECO:0000256" key="2">
    <source>
        <dbReference type="ARBA" id="ARBA00022448"/>
    </source>
</evidence>
<dbReference type="GO" id="GO:0015171">
    <property type="term" value="F:amino acid transmembrane transporter activity"/>
    <property type="evidence" value="ECO:0007669"/>
    <property type="project" value="TreeGrafter"/>
</dbReference>
<evidence type="ECO:0000313" key="8">
    <source>
        <dbReference type="Proteomes" id="UP000253834"/>
    </source>
</evidence>
<feature type="transmembrane region" description="Helical" evidence="6">
    <location>
        <begin position="410"/>
        <end position="429"/>
    </location>
</feature>
<feature type="transmembrane region" description="Helical" evidence="6">
    <location>
        <begin position="378"/>
        <end position="398"/>
    </location>
</feature>
<feature type="transmembrane region" description="Helical" evidence="6">
    <location>
        <begin position="92"/>
        <end position="113"/>
    </location>
</feature>
<feature type="transmembrane region" description="Helical" evidence="6">
    <location>
        <begin position="435"/>
        <end position="455"/>
    </location>
</feature>
<evidence type="ECO:0000256" key="3">
    <source>
        <dbReference type="ARBA" id="ARBA00022692"/>
    </source>
</evidence>
<reference evidence="7 8" key="1">
    <citation type="submission" date="2017-07" db="EMBL/GenBank/DDBJ databases">
        <title>Isolation and development of strain Bacillus megaterium SR7 for enhanced growth and metabolite production under supercritical carbon dioxide.</title>
        <authorList>
            <person name="Freedman A.J.E."/>
            <person name="Peet K.C."/>
            <person name="Boock J.T."/>
            <person name="Penn K."/>
            <person name="Prather K.L.J."/>
            <person name="Thompson J.R."/>
        </authorList>
    </citation>
    <scope>NUCLEOTIDE SEQUENCE [LARGE SCALE GENOMIC DNA]</scope>
    <source>
        <strain evidence="7 8">SR7</strain>
    </source>
</reference>
<dbReference type="Pfam" id="PF13520">
    <property type="entry name" value="AA_permease_2"/>
    <property type="match status" value="1"/>
</dbReference>
<evidence type="ECO:0000313" key="7">
    <source>
        <dbReference type="EMBL" id="AXI29494.1"/>
    </source>
</evidence>
<feature type="transmembrane region" description="Helical" evidence="6">
    <location>
        <begin position="257"/>
        <end position="281"/>
    </location>
</feature>
<dbReference type="PIRSF" id="PIRSF006060">
    <property type="entry name" value="AA_transporter"/>
    <property type="match status" value="1"/>
</dbReference>
<name>A0AA86I0D8_PRIMG</name>
<evidence type="ECO:0000256" key="5">
    <source>
        <dbReference type="ARBA" id="ARBA00023136"/>
    </source>
</evidence>
<gene>
    <name evidence="7" type="ORF">CIB87_10915</name>
</gene>
<dbReference type="AlphaFoldDB" id="A0AA86I0D8"/>
<evidence type="ECO:0000256" key="1">
    <source>
        <dbReference type="ARBA" id="ARBA00004141"/>
    </source>
</evidence>
<evidence type="ECO:0000256" key="6">
    <source>
        <dbReference type="SAM" id="Phobius"/>
    </source>
</evidence>
<keyword evidence="3 6" id="KW-0812">Transmembrane</keyword>
<keyword evidence="5 6" id="KW-0472">Membrane</keyword>
<dbReference type="GO" id="GO:0016020">
    <property type="term" value="C:membrane"/>
    <property type="evidence" value="ECO:0007669"/>
    <property type="project" value="UniProtKB-SubCell"/>
</dbReference>
<evidence type="ECO:0000256" key="4">
    <source>
        <dbReference type="ARBA" id="ARBA00022989"/>
    </source>
</evidence>
<feature type="transmembrane region" description="Helical" evidence="6">
    <location>
        <begin position="156"/>
        <end position="174"/>
    </location>
</feature>
<feature type="transmembrane region" description="Helical" evidence="6">
    <location>
        <begin position="301"/>
        <end position="324"/>
    </location>
</feature>
<feature type="transmembrane region" description="Helical" evidence="6">
    <location>
        <begin position="352"/>
        <end position="372"/>
    </location>
</feature>
<keyword evidence="2" id="KW-0813">Transport</keyword>
<comment type="subcellular location">
    <subcellularLocation>
        <location evidence="1">Membrane</location>
        <topology evidence="1">Multi-pass membrane protein</topology>
    </subcellularLocation>
</comment>
<organism evidence="7 8">
    <name type="scientific">Priestia megaterium</name>
    <name type="common">Bacillus megaterium</name>
    <dbReference type="NCBI Taxonomy" id="1404"/>
    <lineage>
        <taxon>Bacteria</taxon>
        <taxon>Bacillati</taxon>
        <taxon>Bacillota</taxon>
        <taxon>Bacilli</taxon>
        <taxon>Bacillales</taxon>
        <taxon>Bacillaceae</taxon>
        <taxon>Priestia</taxon>
    </lineage>
</organism>
<keyword evidence="4 6" id="KW-1133">Transmembrane helix</keyword>
<dbReference type="EMBL" id="CP022674">
    <property type="protein sequence ID" value="AXI29494.1"/>
    <property type="molecule type" value="Genomic_DNA"/>
</dbReference>
<feature type="transmembrane region" description="Helical" evidence="6">
    <location>
        <begin position="32"/>
        <end position="54"/>
    </location>
</feature>
<dbReference type="PANTHER" id="PTHR43243">
    <property type="entry name" value="INNER MEMBRANE TRANSPORTER YGJI-RELATED"/>
    <property type="match status" value="1"/>
</dbReference>
<dbReference type="InterPro" id="IPR002293">
    <property type="entry name" value="AA/rel_permease1"/>
</dbReference>
<dbReference type="RefSeq" id="WP_114895508.1">
    <property type="nucleotide sequence ID" value="NZ_CP022674.1"/>
</dbReference>
<protein>
    <submittedName>
        <fullName evidence="7">Amino acid permease</fullName>
    </submittedName>
</protein>
<feature type="transmembrane region" description="Helical" evidence="6">
    <location>
        <begin position="60"/>
        <end position="80"/>
    </location>
</feature>
<dbReference type="Gene3D" id="1.20.1740.10">
    <property type="entry name" value="Amino acid/polyamine transporter I"/>
    <property type="match status" value="1"/>
</dbReference>
<accession>A0AA86I0D8</accession>
<feature type="transmembrane region" description="Helical" evidence="6">
    <location>
        <begin position="217"/>
        <end position="236"/>
    </location>
</feature>
<dbReference type="PANTHER" id="PTHR43243:SF4">
    <property type="entry name" value="CATIONIC AMINO ACID TRANSPORTER 4"/>
    <property type="match status" value="1"/>
</dbReference>
<sequence>MDLFRKKSISHMLASVQETDKSLNKVLGAKDLTMMGIGCIIGTGIFVLTGVAAAEHAGPALVLSFIFSGLACIFAALCYSEFASSIPISGSVYTYSYVTFGEVMAWILGWALLLEYGLAASAVASGWSGYFQGLLSGFGLKLPLAITSAYDPGKGTFIDVPAITAVLVITFLLSRGLRESTRANNIMVVIKIAVVLLFIIIGIWYVKPGNWTPFMPFGFSGVTAGAASVFFAYLGFDSIASAAEEVKNPQRNMPIGIISSLTICTILYIIVSFILTGIVPFTELNVKNPVAFALSYIHQDWVAGFISVGALTGMTTVLLVLLYAQTRLFFAMSRDGLLPKTMSKVDSVKKAPIINTWITGILVAIFVGFIPLHRLAELVNIGTLFAYLVVSVGVLVLRKTQPELPRAFKVPFVPFIPIISMLFCGYLMFNLPMTTWIGFGIWLVIGLIVYFIFGYRNSELGKMEKSLEANKEIDKREIL</sequence>